<comment type="caution">
    <text evidence="4">The sequence shown here is derived from an EMBL/GenBank/DDBJ whole genome shotgun (WGS) entry which is preliminary data.</text>
</comment>
<evidence type="ECO:0000259" key="3">
    <source>
        <dbReference type="PROSITE" id="PS50937"/>
    </source>
</evidence>
<evidence type="ECO:0000313" key="5">
    <source>
        <dbReference type="Proteomes" id="UP000886829"/>
    </source>
</evidence>
<keyword evidence="2" id="KW-0175">Coiled coil</keyword>
<dbReference type="PANTHER" id="PTHR30204">
    <property type="entry name" value="REDOX-CYCLING DRUG-SENSING TRANSCRIPTIONAL ACTIVATOR SOXR"/>
    <property type="match status" value="1"/>
</dbReference>
<reference evidence="4" key="1">
    <citation type="journal article" date="2021" name="PeerJ">
        <title>Extensive microbial diversity within the chicken gut microbiome revealed by metagenomics and culture.</title>
        <authorList>
            <person name="Gilroy R."/>
            <person name="Ravi A."/>
            <person name="Getino M."/>
            <person name="Pursley I."/>
            <person name="Horton D.L."/>
            <person name="Alikhan N.F."/>
            <person name="Baker D."/>
            <person name="Gharbi K."/>
            <person name="Hall N."/>
            <person name="Watson M."/>
            <person name="Adriaenssens E.M."/>
            <person name="Foster-Nyarko E."/>
            <person name="Jarju S."/>
            <person name="Secka A."/>
            <person name="Antonio M."/>
            <person name="Oren A."/>
            <person name="Chaudhuri R.R."/>
            <person name="La Ragione R."/>
            <person name="Hildebrand F."/>
            <person name="Pallen M.J."/>
        </authorList>
    </citation>
    <scope>NUCLEOTIDE SEQUENCE</scope>
    <source>
        <strain evidence="4">USASDec5-558</strain>
    </source>
</reference>
<organism evidence="4 5">
    <name type="scientific">Candidatus Anaerobiospirillum pullistercoris</name>
    <dbReference type="NCBI Taxonomy" id="2838452"/>
    <lineage>
        <taxon>Bacteria</taxon>
        <taxon>Pseudomonadati</taxon>
        <taxon>Pseudomonadota</taxon>
        <taxon>Gammaproteobacteria</taxon>
        <taxon>Aeromonadales</taxon>
        <taxon>Succinivibrionaceae</taxon>
        <taxon>Anaerobiospirillum</taxon>
    </lineage>
</organism>
<dbReference type="InterPro" id="IPR000551">
    <property type="entry name" value="MerR-type_HTH_dom"/>
</dbReference>
<protein>
    <submittedName>
        <fullName evidence="4">MerR family transcriptional regulator</fullName>
    </submittedName>
</protein>
<evidence type="ECO:0000256" key="2">
    <source>
        <dbReference type="SAM" id="Coils"/>
    </source>
</evidence>
<dbReference type="InterPro" id="IPR047057">
    <property type="entry name" value="MerR_fam"/>
</dbReference>
<dbReference type="PROSITE" id="PS50937">
    <property type="entry name" value="HTH_MERR_2"/>
    <property type="match status" value="1"/>
</dbReference>
<dbReference type="InterPro" id="IPR009061">
    <property type="entry name" value="DNA-bd_dom_put_sf"/>
</dbReference>
<dbReference type="Gene3D" id="1.10.1660.10">
    <property type="match status" value="1"/>
</dbReference>
<gene>
    <name evidence="4" type="ORF">H9850_01110</name>
</gene>
<dbReference type="Pfam" id="PF13411">
    <property type="entry name" value="MerR_1"/>
    <property type="match status" value="1"/>
</dbReference>
<dbReference type="Proteomes" id="UP000886829">
    <property type="component" value="Unassembled WGS sequence"/>
</dbReference>
<dbReference type="GO" id="GO:0003677">
    <property type="term" value="F:DNA binding"/>
    <property type="evidence" value="ECO:0007669"/>
    <property type="project" value="UniProtKB-KW"/>
</dbReference>
<dbReference type="AlphaFoldDB" id="A0A9D1WBK9"/>
<dbReference type="SUPFAM" id="SSF46955">
    <property type="entry name" value="Putative DNA-binding domain"/>
    <property type="match status" value="1"/>
</dbReference>
<dbReference type="GO" id="GO:0003700">
    <property type="term" value="F:DNA-binding transcription factor activity"/>
    <property type="evidence" value="ECO:0007669"/>
    <property type="project" value="InterPro"/>
</dbReference>
<dbReference type="PANTHER" id="PTHR30204:SF92">
    <property type="entry name" value="HTH-TYPE TRANSCRIPTIONAL REGULATOR ZNTR"/>
    <property type="match status" value="1"/>
</dbReference>
<feature type="coiled-coil region" evidence="2">
    <location>
        <begin position="81"/>
        <end position="111"/>
    </location>
</feature>
<sequence>MKIGELSQRTGCPIARIRFYEKKGLVPKPDRTMGNQRNYTQAAVERLNFIATCRTNGMKLECIARLIEFEQDPSKGNDWLLARIDEYIEQAQRHREQLEKAEQYLLHLRANFPAAVLEQHDKEE</sequence>
<dbReference type="SMART" id="SM00422">
    <property type="entry name" value="HTH_MERR"/>
    <property type="match status" value="1"/>
</dbReference>
<evidence type="ECO:0000313" key="4">
    <source>
        <dbReference type="EMBL" id="HIX56055.1"/>
    </source>
</evidence>
<dbReference type="EMBL" id="DXEV01000024">
    <property type="protein sequence ID" value="HIX56055.1"/>
    <property type="molecule type" value="Genomic_DNA"/>
</dbReference>
<name>A0A9D1WBK9_9GAMM</name>
<dbReference type="PRINTS" id="PR00040">
    <property type="entry name" value="HTHMERR"/>
</dbReference>
<evidence type="ECO:0000256" key="1">
    <source>
        <dbReference type="ARBA" id="ARBA00023125"/>
    </source>
</evidence>
<keyword evidence="1" id="KW-0238">DNA-binding</keyword>
<accession>A0A9D1WBK9</accession>
<feature type="domain" description="HTH merR-type" evidence="3">
    <location>
        <begin position="1"/>
        <end position="69"/>
    </location>
</feature>
<proteinExistence type="predicted"/>
<reference evidence="4" key="2">
    <citation type="submission" date="2021-04" db="EMBL/GenBank/DDBJ databases">
        <authorList>
            <person name="Gilroy R."/>
        </authorList>
    </citation>
    <scope>NUCLEOTIDE SEQUENCE</scope>
    <source>
        <strain evidence="4">USASDec5-558</strain>
    </source>
</reference>